<sequence>MPEPEHNQPRTLSQDIGDAEISYLLYEGRGPTLILMHATGFQPWLWHPIARALAPTYRVIAPYFCDHRSAEPEDGGLSWMRLAEDIAVFCSRLGIENPGLVGHSMGATVLTLAHAELDLGARGLILIEPIFLPQDVYRIRLKVDDHPLASRSIRRKSRWNSREEAYAYLKSKTLFHGWDREMLDLYIEHGIKEHHTGGLALACSPRHEASLFMGGLHYDPWPLLPKVSCPALVLEGELSENRAFIDLKKATSSMKHAEYRLIEGAGHLIPMEKPGEIAGIIRGFFEDT</sequence>
<dbReference type="Pfam" id="PF12697">
    <property type="entry name" value="Abhydrolase_6"/>
    <property type="match status" value="1"/>
</dbReference>
<evidence type="ECO:0000313" key="2">
    <source>
        <dbReference type="EMBL" id="VFU15417.1"/>
    </source>
</evidence>
<dbReference type="InterPro" id="IPR000073">
    <property type="entry name" value="AB_hydrolase_1"/>
</dbReference>
<evidence type="ECO:0000259" key="1">
    <source>
        <dbReference type="Pfam" id="PF12697"/>
    </source>
</evidence>
<dbReference type="PANTHER" id="PTHR43194:SF5">
    <property type="entry name" value="PIMELOYL-[ACYL-CARRIER PROTEIN] METHYL ESTER ESTERASE"/>
    <property type="match status" value="1"/>
</dbReference>
<dbReference type="InterPro" id="IPR050228">
    <property type="entry name" value="Carboxylesterase_BioH"/>
</dbReference>
<dbReference type="SUPFAM" id="SSF53474">
    <property type="entry name" value="alpha/beta-Hydrolases"/>
    <property type="match status" value="1"/>
</dbReference>
<dbReference type="PANTHER" id="PTHR43194">
    <property type="entry name" value="HYDROLASE ALPHA/BETA FOLD FAMILY"/>
    <property type="match status" value="1"/>
</dbReference>
<organism evidence="2">
    <name type="scientific">anaerobic digester metagenome</name>
    <dbReference type="NCBI Taxonomy" id="1263854"/>
    <lineage>
        <taxon>unclassified sequences</taxon>
        <taxon>metagenomes</taxon>
        <taxon>ecological metagenomes</taxon>
    </lineage>
</organism>
<dbReference type="InterPro" id="IPR029058">
    <property type="entry name" value="AB_hydrolase_fold"/>
</dbReference>
<proteinExistence type="predicted"/>
<accession>A0A485M0T7</accession>
<reference evidence="2" key="1">
    <citation type="submission" date="2019-03" db="EMBL/GenBank/DDBJ databases">
        <authorList>
            <person name="Hao L."/>
        </authorList>
    </citation>
    <scope>NUCLEOTIDE SEQUENCE</scope>
</reference>
<dbReference type="EMBL" id="CAADRM010000105">
    <property type="protein sequence ID" value="VFU15417.1"/>
    <property type="molecule type" value="Genomic_DNA"/>
</dbReference>
<feature type="domain" description="AB hydrolase-1" evidence="1">
    <location>
        <begin position="33"/>
        <end position="278"/>
    </location>
</feature>
<dbReference type="AlphaFoldDB" id="A0A485M0T7"/>
<name>A0A485M0T7_9ZZZZ</name>
<protein>
    <submittedName>
        <fullName evidence="2">Acyl-CoA esterase</fullName>
    </submittedName>
</protein>
<gene>
    <name evidence="2" type="ORF">SCFA_410061</name>
</gene>
<dbReference type="Gene3D" id="3.40.50.1820">
    <property type="entry name" value="alpha/beta hydrolase"/>
    <property type="match status" value="1"/>
</dbReference>